<proteinExistence type="predicted"/>
<feature type="region of interest" description="Disordered" evidence="1">
    <location>
        <begin position="206"/>
        <end position="284"/>
    </location>
</feature>
<feature type="domain" description="PH" evidence="3">
    <location>
        <begin position="338"/>
        <end position="441"/>
    </location>
</feature>
<feature type="region of interest" description="Disordered" evidence="1">
    <location>
        <begin position="592"/>
        <end position="614"/>
    </location>
</feature>
<dbReference type="SMART" id="SM00568">
    <property type="entry name" value="GRAM"/>
    <property type="match status" value="1"/>
</dbReference>
<dbReference type="AlphaFoldDB" id="A0AAV7ZR76"/>
<dbReference type="SUPFAM" id="SSF50729">
    <property type="entry name" value="PH domain-like"/>
    <property type="match status" value="1"/>
</dbReference>
<dbReference type="InterPro" id="IPR004182">
    <property type="entry name" value="GRAM"/>
</dbReference>
<dbReference type="EMBL" id="JANTQA010000023">
    <property type="protein sequence ID" value="KAJ3444496.1"/>
    <property type="molecule type" value="Genomic_DNA"/>
</dbReference>
<protein>
    <submittedName>
        <fullName evidence="4">Protein vascular associated death 1</fullName>
    </submittedName>
</protein>
<feature type="transmembrane region" description="Helical" evidence="2">
    <location>
        <begin position="529"/>
        <end position="547"/>
    </location>
</feature>
<accession>A0AAV7ZR76</accession>
<evidence type="ECO:0000256" key="2">
    <source>
        <dbReference type="SAM" id="Phobius"/>
    </source>
</evidence>
<feature type="region of interest" description="Disordered" evidence="1">
    <location>
        <begin position="467"/>
        <end position="487"/>
    </location>
</feature>
<feature type="compositionally biased region" description="Basic and acidic residues" evidence="1">
    <location>
        <begin position="251"/>
        <end position="284"/>
    </location>
</feature>
<evidence type="ECO:0000259" key="3">
    <source>
        <dbReference type="PROSITE" id="PS50003"/>
    </source>
</evidence>
<dbReference type="Proteomes" id="UP001146793">
    <property type="component" value="Unassembled WGS sequence"/>
</dbReference>
<gene>
    <name evidence="4" type="ORF">M0812_10351</name>
</gene>
<dbReference type="SMART" id="SM00233">
    <property type="entry name" value="PH"/>
    <property type="match status" value="2"/>
</dbReference>
<evidence type="ECO:0000256" key="1">
    <source>
        <dbReference type="SAM" id="MobiDB-lite"/>
    </source>
</evidence>
<keyword evidence="2" id="KW-0812">Transmembrane</keyword>
<organism evidence="4 5">
    <name type="scientific">Anaeramoeba flamelloides</name>
    <dbReference type="NCBI Taxonomy" id="1746091"/>
    <lineage>
        <taxon>Eukaryota</taxon>
        <taxon>Metamonada</taxon>
        <taxon>Anaeramoebidae</taxon>
        <taxon>Anaeramoeba</taxon>
    </lineage>
</organism>
<dbReference type="InterPro" id="IPR001849">
    <property type="entry name" value="PH_domain"/>
</dbReference>
<feature type="compositionally biased region" description="Basic and acidic residues" evidence="1">
    <location>
        <begin position="467"/>
        <end position="476"/>
    </location>
</feature>
<name>A0AAV7ZR76_9EUKA</name>
<dbReference type="PROSITE" id="PS50003">
    <property type="entry name" value="PH_DOMAIN"/>
    <property type="match status" value="1"/>
</dbReference>
<keyword evidence="2" id="KW-0472">Membrane</keyword>
<sequence>MSKISIKKIQTKFHLSSKEPILQQYRCALRESNGLLRQGWLFLTPLSILFYSRIIGFRKMLKIPLSKCSMIYATTFLKFSNSIKIVRRDKSKSWFLTSFLSRDQCLQDLQKIFKEYKKNEALSLLNKNKSGFEKHKGDDSSDEIVDIKEEEEEEEGEEEKNFANFERDIIKVKKKKISFHKVFPKLRNKKQELSLQFNIEELDFTNSSQSSQEKKKLKNSRSFSDSEFEDEQGELYTTNEKSSKKQAGNKKLKEKEKNEKEIKKYREPKTENENQKGKEKEKEIKVDPKPEKEFGVHLDFDSKIAIRKEKGKEKDTEMRMGKSCKLKEKKKVNNDQYYLIKEGYLKIYKKTQNQWVIRFFKILLNGKKQKFVYLYINENNKNPIGALKINNIKIDSNIKENSESREALFKIKLKKNKILKLIAENKQISFEWIKAFQFGLNKNQNLFGRNGSLLVNDGNQQFNANLNEKKKERENGRGNGNGNENENEKIQFNQKMNKNNFKKKPINFFNNLIKYWGKSIHVNCLNRRIEFKIVFLIIICICIFQFFHISSKAISKKIVIDDINCISEKNKKKFEYIKNFLNRKQKKTIIKSQGTLEGTEQHQKERECGENPRI</sequence>
<feature type="region of interest" description="Disordered" evidence="1">
    <location>
        <begin position="132"/>
        <end position="160"/>
    </location>
</feature>
<dbReference type="InterPro" id="IPR011993">
    <property type="entry name" value="PH-like_dom_sf"/>
</dbReference>
<keyword evidence="2" id="KW-1133">Transmembrane helix</keyword>
<evidence type="ECO:0000313" key="4">
    <source>
        <dbReference type="EMBL" id="KAJ3444496.1"/>
    </source>
</evidence>
<feature type="compositionally biased region" description="Basic and acidic residues" evidence="1">
    <location>
        <begin position="599"/>
        <end position="614"/>
    </location>
</feature>
<dbReference type="Pfam" id="PF02893">
    <property type="entry name" value="GRAM"/>
    <property type="match status" value="1"/>
</dbReference>
<reference evidence="4" key="1">
    <citation type="submission" date="2022-08" db="EMBL/GenBank/DDBJ databases">
        <title>Novel sulphate-reducing endosymbionts in the free-living metamonad Anaeramoeba.</title>
        <authorList>
            <person name="Jerlstrom-Hultqvist J."/>
            <person name="Cepicka I."/>
            <person name="Gallot-Lavallee L."/>
            <person name="Salas-Leiva D."/>
            <person name="Curtis B.A."/>
            <person name="Zahonova K."/>
            <person name="Pipaliya S."/>
            <person name="Dacks J."/>
            <person name="Roger A.J."/>
        </authorList>
    </citation>
    <scope>NUCLEOTIDE SEQUENCE</scope>
    <source>
        <strain evidence="4">Busselton2</strain>
    </source>
</reference>
<feature type="transmembrane region" description="Helical" evidence="2">
    <location>
        <begin position="40"/>
        <end position="61"/>
    </location>
</feature>
<evidence type="ECO:0000313" key="5">
    <source>
        <dbReference type="Proteomes" id="UP001146793"/>
    </source>
</evidence>
<dbReference type="Gene3D" id="2.30.29.30">
    <property type="entry name" value="Pleckstrin-homology domain (PH domain)/Phosphotyrosine-binding domain (PTB)"/>
    <property type="match status" value="2"/>
</dbReference>
<feature type="compositionally biased region" description="Acidic residues" evidence="1">
    <location>
        <begin position="140"/>
        <end position="158"/>
    </location>
</feature>
<comment type="caution">
    <text evidence="4">The sequence shown here is derived from an EMBL/GenBank/DDBJ whole genome shotgun (WGS) entry which is preliminary data.</text>
</comment>